<feature type="domain" description="Peptidase S49" evidence="5">
    <location>
        <begin position="97"/>
        <end position="235"/>
    </location>
</feature>
<keyword evidence="3" id="KW-0378">Hydrolase</keyword>
<dbReference type="InterPro" id="IPR029045">
    <property type="entry name" value="ClpP/crotonase-like_dom_sf"/>
</dbReference>
<dbReference type="InterPro" id="IPR047272">
    <property type="entry name" value="S49_SppA_C"/>
</dbReference>
<organism evidence="6 7">
    <name type="scientific">Nitratireductor arenosus</name>
    <dbReference type="NCBI Taxonomy" id="2682096"/>
    <lineage>
        <taxon>Bacteria</taxon>
        <taxon>Pseudomonadati</taxon>
        <taxon>Pseudomonadota</taxon>
        <taxon>Alphaproteobacteria</taxon>
        <taxon>Hyphomicrobiales</taxon>
        <taxon>Phyllobacteriaceae</taxon>
        <taxon>Nitratireductor</taxon>
    </lineage>
</organism>
<keyword evidence="7" id="KW-1185">Reference proteome</keyword>
<name>A0A844QM98_9HYPH</name>
<dbReference type="AlphaFoldDB" id="A0A844QM98"/>
<sequence>MRLEFWRALLKQFLQPFLPKSMRADGVVIPVVRLSGTIMPAGNALRQTMSLASTAGMLEKAFAFKKAPAVAIAINSPGGSPVQSRLIFRRIRDLAEEKNKKVYVFVEDLAASGGYMIAVAGDEIIADPSSIVGSIGVVSASFGFQEMIKKIGVERRLYTAGRNKALLDPFSPEKKEDVARLKTLQLDMHETFIDLVKARRGGKLADNDDLFSGLFWSGKQGLELGLVDQLGDMRSFLKARYGDKTRMRLVSAPRGLFGRRLNLFGAGPGRGGDSEKIAGALASGVVEALEERALWGRFGL</sequence>
<dbReference type="PANTHER" id="PTHR42987:SF8">
    <property type="entry name" value="PROTEINASE"/>
    <property type="match status" value="1"/>
</dbReference>
<evidence type="ECO:0000256" key="4">
    <source>
        <dbReference type="ARBA" id="ARBA00022825"/>
    </source>
</evidence>
<evidence type="ECO:0000313" key="6">
    <source>
        <dbReference type="EMBL" id="MVA98749.1"/>
    </source>
</evidence>
<dbReference type="GO" id="GO:0006508">
    <property type="term" value="P:proteolysis"/>
    <property type="evidence" value="ECO:0007669"/>
    <property type="project" value="UniProtKB-KW"/>
</dbReference>
<dbReference type="GO" id="GO:0008236">
    <property type="term" value="F:serine-type peptidase activity"/>
    <property type="evidence" value="ECO:0007669"/>
    <property type="project" value="UniProtKB-KW"/>
</dbReference>
<evidence type="ECO:0000259" key="5">
    <source>
        <dbReference type="Pfam" id="PF01343"/>
    </source>
</evidence>
<dbReference type="CDD" id="cd07023">
    <property type="entry name" value="S49_Sppa_N_C"/>
    <property type="match status" value="1"/>
</dbReference>
<comment type="caution">
    <text evidence="6">The sequence shown here is derived from an EMBL/GenBank/DDBJ whole genome shotgun (WGS) entry which is preliminary data.</text>
</comment>
<proteinExistence type="inferred from homology"/>
<dbReference type="PANTHER" id="PTHR42987">
    <property type="entry name" value="PEPTIDASE S49"/>
    <property type="match status" value="1"/>
</dbReference>
<evidence type="ECO:0000256" key="2">
    <source>
        <dbReference type="ARBA" id="ARBA00022670"/>
    </source>
</evidence>
<keyword evidence="2" id="KW-0645">Protease</keyword>
<reference evidence="6 7" key="1">
    <citation type="submission" date="2019-12" db="EMBL/GenBank/DDBJ databases">
        <title>Nitratireductor arenosus sp. nov., Isolated from sea sand, Jeju island, South Korea.</title>
        <authorList>
            <person name="Kim W."/>
        </authorList>
    </citation>
    <scope>NUCLEOTIDE SEQUENCE [LARGE SCALE GENOMIC DNA]</scope>
    <source>
        <strain evidence="6 7">CAU 1489</strain>
    </source>
</reference>
<evidence type="ECO:0000313" key="7">
    <source>
        <dbReference type="Proteomes" id="UP000463224"/>
    </source>
</evidence>
<protein>
    <submittedName>
        <fullName evidence="6">S49 family peptidase</fullName>
    </submittedName>
</protein>
<evidence type="ECO:0000256" key="1">
    <source>
        <dbReference type="ARBA" id="ARBA00008683"/>
    </source>
</evidence>
<dbReference type="EMBL" id="WPHG01000003">
    <property type="protein sequence ID" value="MVA98749.1"/>
    <property type="molecule type" value="Genomic_DNA"/>
</dbReference>
<accession>A0A844QM98</accession>
<dbReference type="Proteomes" id="UP000463224">
    <property type="component" value="Unassembled WGS sequence"/>
</dbReference>
<dbReference type="Gene3D" id="3.90.226.10">
    <property type="entry name" value="2-enoyl-CoA Hydratase, Chain A, domain 1"/>
    <property type="match status" value="1"/>
</dbReference>
<comment type="similarity">
    <text evidence="1">Belongs to the peptidase S49 family.</text>
</comment>
<evidence type="ECO:0000256" key="3">
    <source>
        <dbReference type="ARBA" id="ARBA00022801"/>
    </source>
</evidence>
<dbReference type="InterPro" id="IPR002142">
    <property type="entry name" value="Peptidase_S49"/>
</dbReference>
<dbReference type="Pfam" id="PF01343">
    <property type="entry name" value="Peptidase_S49"/>
    <property type="match status" value="1"/>
</dbReference>
<keyword evidence="4" id="KW-0720">Serine protease</keyword>
<dbReference type="SUPFAM" id="SSF52096">
    <property type="entry name" value="ClpP/crotonase"/>
    <property type="match status" value="1"/>
</dbReference>
<gene>
    <name evidence="6" type="ORF">GN330_15995</name>
</gene>
<dbReference type="Gene3D" id="6.20.330.10">
    <property type="match status" value="1"/>
</dbReference>